<dbReference type="InterPro" id="IPR013785">
    <property type="entry name" value="Aldolase_TIM"/>
</dbReference>
<feature type="domain" description="4Fe4S-binding SPASM" evidence="1">
    <location>
        <begin position="251"/>
        <end position="308"/>
    </location>
</feature>
<dbReference type="InterPro" id="IPR023885">
    <property type="entry name" value="4Fe4S-binding_SPASM_dom"/>
</dbReference>
<organism evidence="2 3">
    <name type="scientific">Chryseobacterium shigense</name>
    <dbReference type="NCBI Taxonomy" id="297244"/>
    <lineage>
        <taxon>Bacteria</taxon>
        <taxon>Pseudomonadati</taxon>
        <taxon>Bacteroidota</taxon>
        <taxon>Flavobacteriia</taxon>
        <taxon>Flavobacteriales</taxon>
        <taxon>Weeksellaceae</taxon>
        <taxon>Chryseobacterium group</taxon>
        <taxon>Chryseobacterium</taxon>
    </lineage>
</organism>
<reference evidence="2 3" key="1">
    <citation type="submission" date="2020-08" db="EMBL/GenBank/DDBJ databases">
        <title>Functional genomics of gut bacteria from endangered species of beetles.</title>
        <authorList>
            <person name="Carlos-Shanley C."/>
        </authorList>
    </citation>
    <scope>NUCLEOTIDE SEQUENCE [LARGE SCALE GENOMIC DNA]</scope>
    <source>
        <strain evidence="2 3">S00136</strain>
    </source>
</reference>
<protein>
    <submittedName>
        <fullName evidence="2">SPASM domain peptide maturase of grasp-with-spasm system</fullName>
    </submittedName>
</protein>
<accession>A0A841N4Z3</accession>
<evidence type="ECO:0000313" key="3">
    <source>
        <dbReference type="Proteomes" id="UP000589738"/>
    </source>
</evidence>
<evidence type="ECO:0000313" key="2">
    <source>
        <dbReference type="EMBL" id="MBB6369811.1"/>
    </source>
</evidence>
<dbReference type="EMBL" id="JACHLC010000001">
    <property type="protein sequence ID" value="MBB6369811.1"/>
    <property type="molecule type" value="Genomic_DNA"/>
</dbReference>
<gene>
    <name evidence="2" type="ORF">HNP36_000864</name>
</gene>
<dbReference type="InterPro" id="IPR026497">
    <property type="entry name" value="GRASP-with-SPASM"/>
</dbReference>
<dbReference type="Proteomes" id="UP000589738">
    <property type="component" value="Unassembled WGS sequence"/>
</dbReference>
<dbReference type="Pfam" id="PF13186">
    <property type="entry name" value="SPASM"/>
    <property type="match status" value="1"/>
</dbReference>
<evidence type="ECO:0000259" key="1">
    <source>
        <dbReference type="Pfam" id="PF13186"/>
    </source>
</evidence>
<name>A0A841N4Z3_9FLAO</name>
<proteinExistence type="predicted"/>
<dbReference type="Gene3D" id="3.20.20.70">
    <property type="entry name" value="Aldolase class I"/>
    <property type="match status" value="1"/>
</dbReference>
<keyword evidence="3" id="KW-1185">Reference proteome</keyword>
<dbReference type="InterPro" id="IPR058240">
    <property type="entry name" value="rSAM_sf"/>
</dbReference>
<sequence length="360" mass="42499">MAQKENFLLVYTNVFFVRGHTRTMILDLLKNDWIFFDNEYADLIDLFPNNSIDSIAKSIDPESQEDFYNFIQFLLVNDYACYVDDISLFPKIEEVWHSPYKITNSIIDFNDKIHDMEKIADNLFLLGCQFIELRFYSDIQIIELQNILKFFKNKDFRNIHIILKYDSNISNDVIFNICKEYLNLSFTLYNAPKNEYFKSALDNVLPSVGYIHYIEQNIIDCTSCGIINSTTFLNPKNVGIFMSNKLYNSCLNRKISIDIDGNIKNCPSMKQSYGNINENSLLEVYENKNFRDIWSLNKDMISICKDCEFRYVCSDCRAYTEIPNNQYSKPLKCGYDPYTGKWEDWSKNPFKQKAIDFYKM</sequence>
<dbReference type="SUPFAM" id="SSF102114">
    <property type="entry name" value="Radical SAM enzymes"/>
    <property type="match status" value="1"/>
</dbReference>
<dbReference type="RefSeq" id="WP_184160055.1">
    <property type="nucleotide sequence ID" value="NZ_JACHLC010000001.1"/>
</dbReference>
<dbReference type="NCBIfam" id="TIGR04193">
    <property type="entry name" value="SPASM_w_grasp"/>
    <property type="match status" value="1"/>
</dbReference>
<dbReference type="AlphaFoldDB" id="A0A841N4Z3"/>
<dbReference type="NCBIfam" id="TIGR04085">
    <property type="entry name" value="rSAM_more_4Fe4S"/>
    <property type="match status" value="1"/>
</dbReference>
<comment type="caution">
    <text evidence="2">The sequence shown here is derived from an EMBL/GenBank/DDBJ whole genome shotgun (WGS) entry which is preliminary data.</text>
</comment>